<dbReference type="CDD" id="cd00118">
    <property type="entry name" value="LysM"/>
    <property type="match status" value="2"/>
</dbReference>
<protein>
    <submittedName>
        <fullName evidence="5">LysM peptidoglycan-binding domain-containing protein</fullName>
    </submittedName>
</protein>
<dbReference type="Proteomes" id="UP000262538">
    <property type="component" value="Unassembled WGS sequence"/>
</dbReference>
<dbReference type="SMART" id="SM00028">
    <property type="entry name" value="TPR"/>
    <property type="match status" value="1"/>
</dbReference>
<dbReference type="SMART" id="SM00257">
    <property type="entry name" value="LysM"/>
    <property type="match status" value="2"/>
</dbReference>
<feature type="repeat" description="TPR" evidence="1">
    <location>
        <begin position="812"/>
        <end position="845"/>
    </location>
</feature>
<evidence type="ECO:0000256" key="2">
    <source>
        <dbReference type="SAM" id="MobiDB-lite"/>
    </source>
</evidence>
<dbReference type="PROSITE" id="PS51782">
    <property type="entry name" value="LYSM"/>
    <property type="match status" value="2"/>
</dbReference>
<dbReference type="RefSeq" id="WP_111700420.1">
    <property type="nucleotide sequence ID" value="NZ_QFZU02000063.1"/>
</dbReference>
<keyword evidence="3" id="KW-0812">Transmembrane</keyword>
<feature type="domain" description="LysM" evidence="4">
    <location>
        <begin position="221"/>
        <end position="277"/>
    </location>
</feature>
<dbReference type="InterPro" id="IPR018392">
    <property type="entry name" value="LysM"/>
</dbReference>
<reference evidence="5 6" key="1">
    <citation type="submission" date="2018-08" db="EMBL/GenBank/DDBJ databases">
        <title>Microbispora. triticiradicis sp. nov., a novel actinomycete isolated from the root of wheat (Triticum aestivum L.)).</title>
        <authorList>
            <person name="Han C."/>
        </authorList>
    </citation>
    <scope>NUCLEOTIDE SEQUENCE [LARGE SCALE GENOMIC DNA]</scope>
    <source>
        <strain evidence="5 6">NEAU-HRDPA2-9</strain>
    </source>
</reference>
<dbReference type="SUPFAM" id="SSF48452">
    <property type="entry name" value="TPR-like"/>
    <property type="match status" value="1"/>
</dbReference>
<feature type="compositionally biased region" description="Basic and acidic residues" evidence="2">
    <location>
        <begin position="277"/>
        <end position="291"/>
    </location>
</feature>
<evidence type="ECO:0000259" key="4">
    <source>
        <dbReference type="PROSITE" id="PS51782"/>
    </source>
</evidence>
<dbReference type="PANTHER" id="PTHR35807">
    <property type="entry name" value="TRANSCRIPTIONAL REGULATOR REDD-RELATED"/>
    <property type="match status" value="1"/>
</dbReference>
<keyword evidence="6" id="KW-1185">Reference proteome</keyword>
<sequence length="909" mass="98866">MTMYGLRHPILAKAAAVAVLTGLLAGIPAILLTFFWPVDLPTLDDLATPAEPVVIKTLLLATVWTCWALFAGAVIAELVATARARRGRVRMPFQRLAAYLITTITVATTAPLAASRGTIPAAAVAVTPAALPSHHLTAAEPKTSEPAKPYATYVVQPRDTLWTIADKQLGDPMRYREIVTLNQGRTMDDGQTFTRGDWLRPGWTLRLPDDAARKGPRSSQRTHTVRPGESLWEIAEQHLGDGRRYKELFRLNRDRPQPGGARLTDPDVLESGWHLVLPERERDTRKADPTRHRAPSPLPTTTSATRQPGHHEDTSPRLTADFSPQPRRSAVCSSAVVLPEGGMMAISFAAGVAVALASARLRHRRRLPVPAVDEPLSVPAPEPQAPAVQTLEQSHRRSFAESEDGPPEDFELVTSAFSIDPPLMLKAGIRGEDPVSLELSGLNLALTGPGAEDCVRAIVLDLLPQADQHRAEIVIPSQDAVRWFGETITTLTGYLPGLRLVATLDEAVDHLEEQFVARRRILRDHDADDIPQFREAEPGEPLPALLLTACAADGHAYLDTLMSLGSTFGVGAVLIGRSSSGTTCEIDQDHRVAETIGPLAKELHDVTLFHMPTNVAATVLHALAVGNGMPAEPTEKSAELEVPPPSTAAQPVRFTILGAPVIEVNGTSVDISGRAKALELLVLLAVHPKGLDREEICEHLWPDLEETLAGYRFHAALKDLRAALRGASGVGEKEASFVERSGKTYRIEAQHVDVDLWAFHRALADARTAGDEEAKTVALEVVARLCQGRLCQGLRYDWLDQDHRWPVTVASAKALLQLGVLHERAGRNERALEVYDQACALDPDMESAARSVIRLLIDLGRTDEARMRARHLKARLDALGVACSSETQAQLDRMNSAPKSPVRLQTPRA</sequence>
<feature type="transmembrane region" description="Helical" evidence="3">
    <location>
        <begin position="96"/>
        <end position="114"/>
    </location>
</feature>
<dbReference type="SMART" id="SM01043">
    <property type="entry name" value="BTAD"/>
    <property type="match status" value="1"/>
</dbReference>
<feature type="region of interest" description="Disordered" evidence="2">
    <location>
        <begin position="274"/>
        <end position="326"/>
    </location>
</feature>
<evidence type="ECO:0000256" key="3">
    <source>
        <dbReference type="SAM" id="Phobius"/>
    </source>
</evidence>
<dbReference type="Gene3D" id="1.10.10.10">
    <property type="entry name" value="Winged helix-like DNA-binding domain superfamily/Winged helix DNA-binding domain"/>
    <property type="match status" value="1"/>
</dbReference>
<feature type="domain" description="LysM" evidence="4">
    <location>
        <begin position="151"/>
        <end position="207"/>
    </location>
</feature>
<keyword evidence="3" id="KW-0472">Membrane</keyword>
<accession>A0ABX9LK50</accession>
<dbReference type="InterPro" id="IPR051677">
    <property type="entry name" value="AfsR-DnrI-RedD_regulator"/>
</dbReference>
<feature type="transmembrane region" description="Helical" evidence="3">
    <location>
        <begin position="58"/>
        <end position="84"/>
    </location>
</feature>
<name>A0ABX9LK50_9ACTN</name>
<evidence type="ECO:0000313" key="5">
    <source>
        <dbReference type="EMBL" id="RGA04264.1"/>
    </source>
</evidence>
<feature type="region of interest" description="Disordered" evidence="2">
    <location>
        <begin position="890"/>
        <end position="909"/>
    </location>
</feature>
<dbReference type="EMBL" id="QFZU02000063">
    <property type="protein sequence ID" value="RGA04264.1"/>
    <property type="molecule type" value="Genomic_DNA"/>
</dbReference>
<feature type="region of interest" description="Disordered" evidence="2">
    <location>
        <begin position="209"/>
        <end position="229"/>
    </location>
</feature>
<proteinExistence type="predicted"/>
<feature type="transmembrane region" description="Helical" evidence="3">
    <location>
        <begin position="12"/>
        <end position="38"/>
    </location>
</feature>
<dbReference type="Pfam" id="PF01476">
    <property type="entry name" value="LysM"/>
    <property type="match status" value="2"/>
</dbReference>
<dbReference type="PROSITE" id="PS50293">
    <property type="entry name" value="TPR_REGION"/>
    <property type="match status" value="1"/>
</dbReference>
<evidence type="ECO:0000256" key="1">
    <source>
        <dbReference type="PROSITE-ProRule" id="PRU00339"/>
    </source>
</evidence>
<dbReference type="PROSITE" id="PS50005">
    <property type="entry name" value="TPR"/>
    <property type="match status" value="1"/>
</dbReference>
<dbReference type="InterPro" id="IPR005158">
    <property type="entry name" value="BTAD"/>
</dbReference>
<evidence type="ECO:0000313" key="6">
    <source>
        <dbReference type="Proteomes" id="UP000262538"/>
    </source>
</evidence>
<dbReference type="InterPro" id="IPR011990">
    <property type="entry name" value="TPR-like_helical_dom_sf"/>
</dbReference>
<gene>
    <name evidence="5" type="ORF">DI270_014600</name>
</gene>
<dbReference type="InterPro" id="IPR036779">
    <property type="entry name" value="LysM_dom_sf"/>
</dbReference>
<dbReference type="InterPro" id="IPR036388">
    <property type="entry name" value="WH-like_DNA-bd_sf"/>
</dbReference>
<dbReference type="Gene3D" id="3.10.350.10">
    <property type="entry name" value="LysM domain"/>
    <property type="match status" value="2"/>
</dbReference>
<comment type="caution">
    <text evidence="5">The sequence shown here is derived from an EMBL/GenBank/DDBJ whole genome shotgun (WGS) entry which is preliminary data.</text>
</comment>
<keyword evidence="3" id="KW-1133">Transmembrane helix</keyword>
<dbReference type="InterPro" id="IPR019734">
    <property type="entry name" value="TPR_rpt"/>
</dbReference>
<keyword evidence="1" id="KW-0802">TPR repeat</keyword>
<dbReference type="Gene3D" id="1.25.40.10">
    <property type="entry name" value="Tetratricopeptide repeat domain"/>
    <property type="match status" value="1"/>
</dbReference>
<organism evidence="5 6">
    <name type="scientific">Microbispora triticiradicis</name>
    <dbReference type="NCBI Taxonomy" id="2200763"/>
    <lineage>
        <taxon>Bacteria</taxon>
        <taxon>Bacillati</taxon>
        <taxon>Actinomycetota</taxon>
        <taxon>Actinomycetes</taxon>
        <taxon>Streptosporangiales</taxon>
        <taxon>Streptosporangiaceae</taxon>
        <taxon>Microbispora</taxon>
    </lineage>
</organism>